<reference evidence="3 4" key="1">
    <citation type="submission" date="2019-07" db="EMBL/GenBank/DDBJ databases">
        <title>The pathways for chlorine oxyanion respiration interact through the shared metabolite chlorate.</title>
        <authorList>
            <person name="Barnum T.P."/>
            <person name="Cheng Y."/>
            <person name="Hill K.A."/>
            <person name="Lucas L.N."/>
            <person name="Carlson H.K."/>
            <person name="Coates J.D."/>
        </authorList>
    </citation>
    <scope>NUCLEOTIDE SEQUENCE [LARGE SCALE GENOMIC DNA]</scope>
    <source>
        <strain evidence="3 4">SFB-1</strain>
    </source>
</reference>
<organism evidence="3 4">
    <name type="scientific">Denitromonas halophila</name>
    <dbReference type="NCBI Taxonomy" id="1629404"/>
    <lineage>
        <taxon>Bacteria</taxon>
        <taxon>Pseudomonadati</taxon>
        <taxon>Pseudomonadota</taxon>
        <taxon>Betaproteobacteria</taxon>
        <taxon>Rhodocyclales</taxon>
        <taxon>Zoogloeaceae</taxon>
        <taxon>Denitromonas</taxon>
    </lineage>
</organism>
<comment type="caution">
    <text evidence="3">The sequence shown here is derived from an EMBL/GenBank/DDBJ whole genome shotgun (WGS) entry which is preliminary data.</text>
</comment>
<dbReference type="Proteomes" id="UP000318349">
    <property type="component" value="Unassembled WGS sequence"/>
</dbReference>
<dbReference type="InterPro" id="IPR013538">
    <property type="entry name" value="ASHA1/2-like_C"/>
</dbReference>
<dbReference type="EMBL" id="VMNI01000003">
    <property type="protein sequence ID" value="TVO79190.1"/>
    <property type="molecule type" value="Genomic_DNA"/>
</dbReference>
<sequence length="192" mass="21629">MRMDMRADPRRVAFALTHGVAAPRDRVWAALSEVGHLTQWGAPAGAQMRAASLSFHLGGRFLYTIERPNAPPRCGRWVYRDIIEAVRLVFVASLLDASGGVTRHPRVPHWPRYVHHTLELADVAGDTELRLCSRPIHASEAEICAFEDGHDRLRRDALDAWARLEAYLAGEIEIQTEQESHHASRTLFVVPR</sequence>
<comment type="similarity">
    <text evidence="1">Belongs to the AHA1 family.</text>
</comment>
<proteinExistence type="inferred from homology"/>
<evidence type="ECO:0000313" key="4">
    <source>
        <dbReference type="Proteomes" id="UP000318349"/>
    </source>
</evidence>
<name>A0A557RPN0_9RHOO</name>
<dbReference type="Gene3D" id="3.30.530.20">
    <property type="match status" value="1"/>
</dbReference>
<dbReference type="CDD" id="cd07814">
    <property type="entry name" value="SRPBCC_CalC_Aha1-like"/>
    <property type="match status" value="1"/>
</dbReference>
<dbReference type="Pfam" id="PF08327">
    <property type="entry name" value="AHSA1"/>
    <property type="match status" value="1"/>
</dbReference>
<evidence type="ECO:0000313" key="3">
    <source>
        <dbReference type="EMBL" id="TVO79190.1"/>
    </source>
</evidence>
<evidence type="ECO:0000259" key="2">
    <source>
        <dbReference type="Pfam" id="PF08327"/>
    </source>
</evidence>
<gene>
    <name evidence="3" type="ORF">FHP89_03120</name>
</gene>
<accession>A0A557RPN0</accession>
<dbReference type="SUPFAM" id="SSF55961">
    <property type="entry name" value="Bet v1-like"/>
    <property type="match status" value="1"/>
</dbReference>
<evidence type="ECO:0000256" key="1">
    <source>
        <dbReference type="ARBA" id="ARBA00006817"/>
    </source>
</evidence>
<dbReference type="InterPro" id="IPR023393">
    <property type="entry name" value="START-like_dom_sf"/>
</dbReference>
<dbReference type="AlphaFoldDB" id="A0A557RPN0"/>
<protein>
    <submittedName>
        <fullName evidence="3">SRPBCC domain-containing protein</fullName>
    </submittedName>
</protein>
<feature type="domain" description="Activator of Hsp90 ATPase homologue 1/2-like C-terminal" evidence="2">
    <location>
        <begin position="21"/>
        <end position="152"/>
    </location>
</feature>